<comment type="caution">
    <text evidence="5">The sequence shown here is derived from an EMBL/GenBank/DDBJ whole genome shotgun (WGS) entry which is preliminary data.</text>
</comment>
<keyword evidence="6" id="KW-1185">Reference proteome</keyword>
<accession>A0A444LMS5</accession>
<evidence type="ECO:0000256" key="2">
    <source>
        <dbReference type="ARBA" id="ARBA00022741"/>
    </source>
</evidence>
<proteinExistence type="predicted"/>
<dbReference type="AlphaFoldDB" id="A0A444LMS5"/>
<dbReference type="InterPro" id="IPR027417">
    <property type="entry name" value="P-loop_NTPase"/>
</dbReference>
<dbReference type="Gene3D" id="3.40.50.300">
    <property type="entry name" value="P-loop containing nucleotide triphosphate hydrolases"/>
    <property type="match status" value="1"/>
</dbReference>
<dbReference type="InterPro" id="IPR032823">
    <property type="entry name" value="BCA_ABC_TP_C"/>
</dbReference>
<feature type="domain" description="Branched-chain amino acid ATP-binding cassette transporter C-terminal" evidence="4">
    <location>
        <begin position="51"/>
        <end position="75"/>
    </location>
</feature>
<name>A0A444LMS5_9HYPH</name>
<evidence type="ECO:0000256" key="1">
    <source>
        <dbReference type="ARBA" id="ARBA00022448"/>
    </source>
</evidence>
<dbReference type="Proteomes" id="UP000287687">
    <property type="component" value="Unassembled WGS sequence"/>
</dbReference>
<dbReference type="SUPFAM" id="SSF52540">
    <property type="entry name" value="P-loop containing nucleoside triphosphate hydrolases"/>
    <property type="match status" value="1"/>
</dbReference>
<keyword evidence="2" id="KW-0547">Nucleotide-binding</keyword>
<evidence type="ECO:0000313" key="5">
    <source>
        <dbReference type="EMBL" id="RWX81614.1"/>
    </source>
</evidence>
<dbReference type="Pfam" id="PF12399">
    <property type="entry name" value="BCA_ABC_TP_C"/>
    <property type="match status" value="1"/>
</dbReference>
<dbReference type="GO" id="GO:0005524">
    <property type="term" value="F:ATP binding"/>
    <property type="evidence" value="ECO:0007669"/>
    <property type="project" value="UniProtKB-KW"/>
</dbReference>
<dbReference type="EMBL" id="SBIP01000001">
    <property type="protein sequence ID" value="RWX81614.1"/>
    <property type="molecule type" value="Genomic_DNA"/>
</dbReference>
<evidence type="ECO:0000313" key="6">
    <source>
        <dbReference type="Proteomes" id="UP000287687"/>
    </source>
</evidence>
<dbReference type="OrthoDB" id="9779872at2"/>
<keyword evidence="3" id="KW-0067">ATP-binding</keyword>
<dbReference type="PANTHER" id="PTHR45772">
    <property type="entry name" value="CONSERVED COMPONENT OF ABC TRANSPORTER FOR NATURAL AMINO ACIDS-RELATED"/>
    <property type="match status" value="1"/>
</dbReference>
<dbReference type="InterPro" id="IPR051120">
    <property type="entry name" value="ABC_AA/LPS_Transport"/>
</dbReference>
<evidence type="ECO:0000256" key="3">
    <source>
        <dbReference type="ARBA" id="ARBA00022840"/>
    </source>
</evidence>
<keyword evidence="1" id="KW-0813">Transport</keyword>
<organism evidence="5 6">
    <name type="scientific">Neorhizobium lilium</name>
    <dbReference type="NCBI Taxonomy" id="2503024"/>
    <lineage>
        <taxon>Bacteria</taxon>
        <taxon>Pseudomonadati</taxon>
        <taxon>Pseudomonadota</taxon>
        <taxon>Alphaproteobacteria</taxon>
        <taxon>Hyphomicrobiales</taxon>
        <taxon>Rhizobiaceae</taxon>
        <taxon>Rhizobium/Agrobacterium group</taxon>
        <taxon>Neorhizobium</taxon>
    </lineage>
</organism>
<gene>
    <name evidence="5" type="ORF">EPK99_04910</name>
</gene>
<protein>
    <recommendedName>
        <fullName evidence="4">Branched-chain amino acid ATP-binding cassette transporter C-terminal domain-containing protein</fullName>
    </recommendedName>
</protein>
<evidence type="ECO:0000259" key="4">
    <source>
        <dbReference type="Pfam" id="PF12399"/>
    </source>
</evidence>
<sequence>MAKAIGETDKQTVADLIRRISERGVTIVLIEHVLTFLMSLSQQLMALNQGKVLAAGDPDAVLADPRVVEAYFGTRKHDA</sequence>
<reference evidence="5 6" key="1">
    <citation type="submission" date="2019-01" db="EMBL/GenBank/DDBJ databases">
        <title>The draft genome of Rhizobium sp. 24NR.</title>
        <authorList>
            <person name="Liu L."/>
            <person name="Liang L."/>
            <person name="Shi S."/>
            <person name="Xu L."/>
            <person name="Wang X."/>
            <person name="Li L."/>
            <person name="Zhang X."/>
        </authorList>
    </citation>
    <scope>NUCLEOTIDE SEQUENCE [LARGE SCALE GENOMIC DNA]</scope>
    <source>
        <strain evidence="5 6">24NR</strain>
    </source>
</reference>
<dbReference type="GO" id="GO:0005886">
    <property type="term" value="C:plasma membrane"/>
    <property type="evidence" value="ECO:0007669"/>
    <property type="project" value="TreeGrafter"/>
</dbReference>